<reference evidence="3" key="1">
    <citation type="journal article" date="2019" name="Int. J. Syst. Evol. Microbiol.">
        <title>The Global Catalogue of Microorganisms (GCM) 10K type strain sequencing project: providing services to taxonomists for standard genome sequencing and annotation.</title>
        <authorList>
            <consortium name="The Broad Institute Genomics Platform"/>
            <consortium name="The Broad Institute Genome Sequencing Center for Infectious Disease"/>
            <person name="Wu L."/>
            <person name="Ma J."/>
        </authorList>
    </citation>
    <scope>NUCLEOTIDE SEQUENCE [LARGE SCALE GENOMIC DNA]</scope>
    <source>
        <strain evidence="3">CCM 8912</strain>
    </source>
</reference>
<proteinExistence type="predicted"/>
<dbReference type="InterPro" id="IPR016152">
    <property type="entry name" value="PTrfase/Anion_transptr"/>
</dbReference>
<accession>A0ABW4CX69</accession>
<gene>
    <name evidence="2" type="ORF">ACFQ5K_11570</name>
</gene>
<keyword evidence="3" id="KW-1185">Reference proteome</keyword>
<dbReference type="EMBL" id="JBHTOK010000078">
    <property type="protein sequence ID" value="MFD1442016.1"/>
    <property type="molecule type" value="Genomic_DNA"/>
</dbReference>
<keyword evidence="2" id="KW-0813">Transport</keyword>
<feature type="domain" description="PTS EIIA type-2" evidence="1">
    <location>
        <begin position="5"/>
        <end position="149"/>
    </location>
</feature>
<name>A0ABW4CX69_9LACO</name>
<evidence type="ECO:0000313" key="2">
    <source>
        <dbReference type="EMBL" id="MFD1442016.1"/>
    </source>
</evidence>
<evidence type="ECO:0000313" key="3">
    <source>
        <dbReference type="Proteomes" id="UP001597212"/>
    </source>
</evidence>
<dbReference type="Proteomes" id="UP001597212">
    <property type="component" value="Unassembled WGS sequence"/>
</dbReference>
<comment type="caution">
    <text evidence="2">The sequence shown here is derived from an EMBL/GenBank/DDBJ whole genome shotgun (WGS) entry which is preliminary data.</text>
</comment>
<sequence length="149" mass="16928">MSDEEFPMSENDVYLTQSKSQRDLFEYLASMNVEKGYADDDKAVVDAFLKREAETSTGMFDGIAIPHAISPHIKESRIMVVKNAVPIPWETFDDKDVIVAIAFLIPEQGSQEHLSLLSRVAEKLVDEDNRHTLLNLETSQEIYHWVTGK</sequence>
<keyword evidence="2" id="KW-0762">Sugar transport</keyword>
<dbReference type="Gene3D" id="3.40.930.10">
    <property type="entry name" value="Mannitol-specific EII, Chain A"/>
    <property type="match status" value="1"/>
</dbReference>
<dbReference type="SUPFAM" id="SSF55804">
    <property type="entry name" value="Phoshotransferase/anion transport protein"/>
    <property type="match status" value="1"/>
</dbReference>
<dbReference type="PANTHER" id="PTHR47738">
    <property type="entry name" value="PTS SYSTEM FRUCTOSE-LIKE EIIA COMPONENT-RELATED"/>
    <property type="match status" value="1"/>
</dbReference>
<dbReference type="InterPro" id="IPR002178">
    <property type="entry name" value="PTS_EIIA_type-2_dom"/>
</dbReference>
<organism evidence="2 3">
    <name type="scientific">Lacticaseibacillus hegangensis</name>
    <dbReference type="NCBI Taxonomy" id="2486010"/>
    <lineage>
        <taxon>Bacteria</taxon>
        <taxon>Bacillati</taxon>
        <taxon>Bacillota</taxon>
        <taxon>Bacilli</taxon>
        <taxon>Lactobacillales</taxon>
        <taxon>Lactobacillaceae</taxon>
        <taxon>Lacticaseibacillus</taxon>
    </lineage>
</organism>
<dbReference type="PROSITE" id="PS51094">
    <property type="entry name" value="PTS_EIIA_TYPE_2"/>
    <property type="match status" value="1"/>
</dbReference>
<dbReference type="InterPro" id="IPR051541">
    <property type="entry name" value="PTS_SugarTrans_NitroReg"/>
</dbReference>
<protein>
    <submittedName>
        <fullName evidence="2">PTS sugar transporter subunit IIA</fullName>
    </submittedName>
</protein>
<dbReference type="CDD" id="cd00211">
    <property type="entry name" value="PTS_IIA_fru"/>
    <property type="match status" value="1"/>
</dbReference>
<dbReference type="RefSeq" id="WP_164506151.1">
    <property type="nucleotide sequence ID" value="NZ_JBHTOK010000078.1"/>
</dbReference>
<evidence type="ECO:0000259" key="1">
    <source>
        <dbReference type="PROSITE" id="PS51094"/>
    </source>
</evidence>
<dbReference type="PANTHER" id="PTHR47738:SF1">
    <property type="entry name" value="NITROGEN REGULATORY PROTEIN"/>
    <property type="match status" value="1"/>
</dbReference>
<dbReference type="Pfam" id="PF00359">
    <property type="entry name" value="PTS_EIIA_2"/>
    <property type="match status" value="1"/>
</dbReference>